<evidence type="ECO:0000256" key="1">
    <source>
        <dbReference type="SAM" id="MobiDB-lite"/>
    </source>
</evidence>
<feature type="compositionally biased region" description="Polar residues" evidence="1">
    <location>
        <begin position="199"/>
        <end position="208"/>
    </location>
</feature>
<evidence type="ECO:0000313" key="3">
    <source>
        <dbReference type="EMBL" id="KAG0647718.1"/>
    </source>
</evidence>
<name>A0A9P6VH95_9HELO</name>
<dbReference type="Pfam" id="PF20233">
    <property type="entry name" value="DUF6590"/>
    <property type="match status" value="1"/>
</dbReference>
<feature type="region of interest" description="Disordered" evidence="1">
    <location>
        <begin position="146"/>
        <end position="208"/>
    </location>
</feature>
<keyword evidence="4" id="KW-1185">Reference proteome</keyword>
<dbReference type="EMBL" id="VNKQ01000012">
    <property type="protein sequence ID" value="KAG0647718.1"/>
    <property type="molecule type" value="Genomic_DNA"/>
</dbReference>
<reference evidence="3" key="1">
    <citation type="submission" date="2019-07" db="EMBL/GenBank/DDBJ databases">
        <title>Hyphodiscus hymeniophilus genome sequencing and assembly.</title>
        <authorList>
            <person name="Kramer G."/>
            <person name="Nodwell J."/>
        </authorList>
    </citation>
    <scope>NUCLEOTIDE SEQUENCE</scope>
    <source>
        <strain evidence="3">ATCC 34498</strain>
    </source>
</reference>
<organism evidence="3 4">
    <name type="scientific">Hyphodiscus hymeniophilus</name>
    <dbReference type="NCBI Taxonomy" id="353542"/>
    <lineage>
        <taxon>Eukaryota</taxon>
        <taxon>Fungi</taxon>
        <taxon>Dikarya</taxon>
        <taxon>Ascomycota</taxon>
        <taxon>Pezizomycotina</taxon>
        <taxon>Leotiomycetes</taxon>
        <taxon>Helotiales</taxon>
        <taxon>Hyphodiscaceae</taxon>
        <taxon>Hyphodiscus</taxon>
    </lineage>
</organism>
<dbReference type="Proteomes" id="UP000785200">
    <property type="component" value="Unassembled WGS sequence"/>
</dbReference>
<evidence type="ECO:0000313" key="4">
    <source>
        <dbReference type="Proteomes" id="UP000785200"/>
    </source>
</evidence>
<accession>A0A9P6VH95</accession>
<feature type="compositionally biased region" description="Basic and acidic residues" evidence="1">
    <location>
        <begin position="157"/>
        <end position="172"/>
    </location>
</feature>
<evidence type="ECO:0000259" key="2">
    <source>
        <dbReference type="Pfam" id="PF20233"/>
    </source>
</evidence>
<dbReference type="AlphaFoldDB" id="A0A9P6VH95"/>
<dbReference type="PANTHER" id="PTHR35391">
    <property type="entry name" value="C2H2-TYPE DOMAIN-CONTAINING PROTEIN-RELATED"/>
    <property type="match status" value="1"/>
</dbReference>
<gene>
    <name evidence="3" type="ORF">D0Z07_6572</name>
</gene>
<dbReference type="PANTHER" id="PTHR35391:SF5">
    <property type="entry name" value="DUF6590 DOMAIN-CONTAINING PROTEIN"/>
    <property type="match status" value="1"/>
</dbReference>
<dbReference type="InterPro" id="IPR046497">
    <property type="entry name" value="DUF6590"/>
</dbReference>
<feature type="region of interest" description="Disordered" evidence="1">
    <location>
        <begin position="224"/>
        <end position="250"/>
    </location>
</feature>
<comment type="caution">
    <text evidence="3">The sequence shown here is derived from an EMBL/GenBank/DDBJ whole genome shotgun (WGS) entry which is preliminary data.</text>
</comment>
<proteinExistence type="predicted"/>
<sequence>MTDAAKVFKVLWSEPTGSIGTEITKDLRKAKFGETAYHSIRRFVIMSQHSGHCICLPILTYGGQATLKKGVHADDHAVIFTSERPVEEKGERLGKKAIKMIPDSKRHHLDSASRINYAKTYTVEHNVKVLFIGRIARQYEQQITTDYNRTHGPLPDRPYKGYRTDDDFRNAEGADPQYSSDATQAPPARSWPEDYGGNPASSAWSTSPNLQSSIAYAPQIQLNPASSTGYYPEDGGEYSGGVDPRYDTSR</sequence>
<protein>
    <recommendedName>
        <fullName evidence="2">DUF6590 domain-containing protein</fullName>
    </recommendedName>
</protein>
<feature type="domain" description="DUF6590" evidence="2">
    <location>
        <begin position="6"/>
        <end position="141"/>
    </location>
</feature>
<dbReference type="OrthoDB" id="3559580at2759"/>